<dbReference type="InterPro" id="IPR029062">
    <property type="entry name" value="Class_I_gatase-like"/>
</dbReference>
<dbReference type="AlphaFoldDB" id="A0A1U9MEG7"/>
<dbReference type="GO" id="GO:0043565">
    <property type="term" value="F:sequence-specific DNA binding"/>
    <property type="evidence" value="ECO:0007669"/>
    <property type="project" value="InterPro"/>
</dbReference>
<dbReference type="Proteomes" id="UP000189660">
    <property type="component" value="Chromosome"/>
</dbReference>
<dbReference type="Pfam" id="PF12833">
    <property type="entry name" value="HTH_18"/>
    <property type="match status" value="1"/>
</dbReference>
<dbReference type="Gene3D" id="1.10.10.60">
    <property type="entry name" value="Homeodomain-like"/>
    <property type="match status" value="1"/>
</dbReference>
<keyword evidence="5" id="KW-1185">Reference proteome</keyword>
<dbReference type="SUPFAM" id="SSF52317">
    <property type="entry name" value="Class I glutamine amidotransferase-like"/>
    <property type="match status" value="1"/>
</dbReference>
<keyword evidence="1" id="KW-0805">Transcription regulation</keyword>
<evidence type="ECO:0000256" key="1">
    <source>
        <dbReference type="ARBA" id="ARBA00023015"/>
    </source>
</evidence>
<dbReference type="InterPro" id="IPR018060">
    <property type="entry name" value="HTH_AraC"/>
</dbReference>
<dbReference type="GO" id="GO:0003700">
    <property type="term" value="F:DNA-binding transcription factor activity"/>
    <property type="evidence" value="ECO:0007669"/>
    <property type="project" value="InterPro"/>
</dbReference>
<dbReference type="CDD" id="cd03137">
    <property type="entry name" value="GATase1_AraC_1"/>
    <property type="match status" value="1"/>
</dbReference>
<organism evidence="4 5">
    <name type="scientific">Bartonella apihabitans</name>
    <dbReference type="NCBI Taxonomy" id="2750929"/>
    <lineage>
        <taxon>Bacteria</taxon>
        <taxon>Pseudomonadati</taxon>
        <taxon>Pseudomonadota</taxon>
        <taxon>Alphaproteobacteria</taxon>
        <taxon>Hyphomicrobiales</taxon>
        <taxon>Bartonellaceae</taxon>
        <taxon>Bartonella</taxon>
    </lineage>
</organism>
<evidence type="ECO:0000259" key="3">
    <source>
        <dbReference type="PROSITE" id="PS01124"/>
    </source>
</evidence>
<dbReference type="PANTHER" id="PTHR43130:SF3">
    <property type="entry name" value="HTH-TYPE TRANSCRIPTIONAL REGULATOR RV1931C"/>
    <property type="match status" value="1"/>
</dbReference>
<reference evidence="4 5" key="1">
    <citation type="submission" date="2016-11" db="EMBL/GenBank/DDBJ databases">
        <title>Comparative genomics of Bartonella apis.</title>
        <authorList>
            <person name="Engel P."/>
        </authorList>
    </citation>
    <scope>NUCLEOTIDE SEQUENCE [LARGE SCALE GENOMIC DNA]</scope>
    <source>
        <strain evidence="4 5">BBC0178</strain>
    </source>
</reference>
<sequence>MFLKTIEHARLAVMTKTPQFKPSKRCSIDFLAAIAPETIAPKTIAIVCFDDAQLLDITGPMQVFSSANDLYASANDLYESNVKPYQLLTIAENDKIRTTSGLELAVGPLSLAPDHLDTLIISGGRGINRFAANKAMLQWIDMMNRKTRRIASVCSGSLALAKLGLLDGKKATTHWSRIDEFRKDYPDVLWTNEAIFIRNGKIWTSAGITSGIDMTLAMVEEDLGFDLAKSVARQLVVYLRRPGGQSQFSELLDFYCEDERFNLLNQWVMKNLSRPLSVAMLAEKCGMSERNFSRLYTRDTGSSPGKAIELFRLEAARQYLEQNWSIKKIVRQCGFGSEETLRRVFQRHLHVSPQNYRDRFSRLPDE</sequence>
<dbReference type="SMART" id="SM00342">
    <property type="entry name" value="HTH_ARAC"/>
    <property type="match status" value="1"/>
</dbReference>
<dbReference type="PANTHER" id="PTHR43130">
    <property type="entry name" value="ARAC-FAMILY TRANSCRIPTIONAL REGULATOR"/>
    <property type="match status" value="1"/>
</dbReference>
<dbReference type="EMBL" id="CP015820">
    <property type="protein sequence ID" value="AQT43684.1"/>
    <property type="molecule type" value="Genomic_DNA"/>
</dbReference>
<evidence type="ECO:0000256" key="2">
    <source>
        <dbReference type="ARBA" id="ARBA00023163"/>
    </source>
</evidence>
<dbReference type="InterPro" id="IPR002818">
    <property type="entry name" value="DJ-1/PfpI"/>
</dbReference>
<accession>A0A1U9MEG7</accession>
<evidence type="ECO:0000313" key="4">
    <source>
        <dbReference type="EMBL" id="AQT43684.1"/>
    </source>
</evidence>
<keyword evidence="2" id="KW-0804">Transcription</keyword>
<proteinExistence type="predicted"/>
<dbReference type="KEGG" id="bapa:BBC0178_022580"/>
<dbReference type="Gene3D" id="3.40.50.880">
    <property type="match status" value="1"/>
</dbReference>
<evidence type="ECO:0000313" key="5">
    <source>
        <dbReference type="Proteomes" id="UP000189660"/>
    </source>
</evidence>
<gene>
    <name evidence="4" type="ORF">BBC0178_022580</name>
</gene>
<dbReference type="InterPro" id="IPR052158">
    <property type="entry name" value="INH-QAR"/>
</dbReference>
<dbReference type="SUPFAM" id="SSF46689">
    <property type="entry name" value="Homeodomain-like"/>
    <property type="match status" value="2"/>
</dbReference>
<dbReference type="Pfam" id="PF01965">
    <property type="entry name" value="DJ-1_PfpI"/>
    <property type="match status" value="1"/>
</dbReference>
<dbReference type="PROSITE" id="PS01124">
    <property type="entry name" value="HTH_ARAC_FAMILY_2"/>
    <property type="match status" value="1"/>
</dbReference>
<protein>
    <submittedName>
        <fullName evidence="4">Transcriptional regulator GlxA family</fullName>
    </submittedName>
</protein>
<feature type="domain" description="HTH araC/xylS-type" evidence="3">
    <location>
        <begin position="262"/>
        <end position="359"/>
    </location>
</feature>
<dbReference type="InterPro" id="IPR009057">
    <property type="entry name" value="Homeodomain-like_sf"/>
</dbReference>
<name>A0A1U9MEG7_9HYPH</name>